<keyword evidence="4" id="KW-0274">FAD</keyword>
<keyword evidence="3" id="KW-0285">Flavoprotein</keyword>
<sequence length="646" mass="72136">MTVDVTLQPTDGAPDVVLLSKKYDQERERRLRPDGNAQYLDLNLEPSSRLNALAHDPWVDHAALNAQTPNLQDGHDVRFLILGAGYGGLLYAVRFLQQGFAATDIRLVDTAGGFGGTWYWNRYPGLMCDVESSIYMPLLEETGYIPQHRFSYGPELRQYAEIIATKWDLADKAVFRTELGSLEWDDKKRRWRATLSQSRGPNERNITMTVTSQFVVVANGLLNHPKTPRVLGLGEFKGNMMHTGRWDYRISGGSPQDWRLDGFKGKKVGIVGTGATAVQCVPELAKWADHLYVFQRTPSAIDERGQRQMTVQEWKSVAPSDGWWRARNRNFHHVLSGVPVKKNLVDDGWTTVNAYKYLCGGPHDPPLAMEDIPAHVGSAFALDAPRSERLRRRVDKIVVKDKATAEALKAWYPSYCKRPCFHDEYLPTFNLPHVTLVDTQAKGIDEVTRAGVIAGGIEYELDIIVWATGYRAPADSRSEPGRRSNVTITGRNGTTLAQKWRDEGPGTLHGAFTRGFPNLVLTGPSQTGVSPNWMYVQDVLSRHAAHIVSEAVRLAGDDRSGEMLAIEPTKEAEETWAGHIMSRGAWLAPLQSCGPSYVNNECQKQTHEEMMKTLRGGPDMRGLAAFEDTLERWRAAGGLQGVEVTW</sequence>
<dbReference type="GeneID" id="72065335"/>
<protein>
    <recommendedName>
        <fullName evidence="9">L-ornithine N(5)-oxygenase</fullName>
    </recommendedName>
</protein>
<dbReference type="EMBL" id="CP086355">
    <property type="protein sequence ID" value="UNI16994.1"/>
    <property type="molecule type" value="Genomic_DNA"/>
</dbReference>
<dbReference type="Proteomes" id="UP000829364">
    <property type="component" value="Chromosome 2"/>
</dbReference>
<dbReference type="RefSeq" id="XP_047840475.1">
    <property type="nucleotide sequence ID" value="XM_047984501.1"/>
</dbReference>
<accession>A0A9Q8QDJ9</accession>
<comment type="cofactor">
    <cofactor evidence="1">
        <name>FAD</name>
        <dbReference type="ChEBI" id="CHEBI:57692"/>
    </cofactor>
</comment>
<dbReference type="OrthoDB" id="66881at2759"/>
<dbReference type="InterPro" id="IPR036188">
    <property type="entry name" value="FAD/NAD-bd_sf"/>
</dbReference>
<evidence type="ECO:0000256" key="1">
    <source>
        <dbReference type="ARBA" id="ARBA00001974"/>
    </source>
</evidence>
<dbReference type="KEGG" id="ptkz:JDV02_003376"/>
<evidence type="ECO:0000256" key="6">
    <source>
        <dbReference type="ARBA" id="ARBA00023002"/>
    </source>
</evidence>
<keyword evidence="5" id="KW-0521">NADP</keyword>
<keyword evidence="6" id="KW-0560">Oxidoreductase</keyword>
<name>A0A9Q8QDJ9_9HYPO</name>
<evidence type="ECO:0000256" key="5">
    <source>
        <dbReference type="ARBA" id="ARBA00022857"/>
    </source>
</evidence>
<evidence type="ECO:0000313" key="8">
    <source>
        <dbReference type="Proteomes" id="UP000829364"/>
    </source>
</evidence>
<dbReference type="Pfam" id="PF13450">
    <property type="entry name" value="NAD_binding_8"/>
    <property type="match status" value="1"/>
</dbReference>
<keyword evidence="8" id="KW-1185">Reference proteome</keyword>
<evidence type="ECO:0008006" key="9">
    <source>
        <dbReference type="Google" id="ProtNLM"/>
    </source>
</evidence>
<proteinExistence type="inferred from homology"/>
<evidence type="ECO:0000256" key="4">
    <source>
        <dbReference type="ARBA" id="ARBA00022827"/>
    </source>
</evidence>
<dbReference type="GO" id="GO:0016491">
    <property type="term" value="F:oxidoreductase activity"/>
    <property type="evidence" value="ECO:0007669"/>
    <property type="project" value="UniProtKB-KW"/>
</dbReference>
<organism evidence="7 8">
    <name type="scientific">Purpureocillium takamizusanense</name>
    <dbReference type="NCBI Taxonomy" id="2060973"/>
    <lineage>
        <taxon>Eukaryota</taxon>
        <taxon>Fungi</taxon>
        <taxon>Dikarya</taxon>
        <taxon>Ascomycota</taxon>
        <taxon>Pezizomycotina</taxon>
        <taxon>Sordariomycetes</taxon>
        <taxon>Hypocreomycetidae</taxon>
        <taxon>Hypocreales</taxon>
        <taxon>Ophiocordycipitaceae</taxon>
        <taxon>Purpureocillium</taxon>
    </lineage>
</organism>
<dbReference type="AlphaFoldDB" id="A0A9Q8QDJ9"/>
<comment type="similarity">
    <text evidence="2">Belongs to the FAD-binding monooxygenase family.</text>
</comment>
<dbReference type="Gene3D" id="3.50.50.60">
    <property type="entry name" value="FAD/NAD(P)-binding domain"/>
    <property type="match status" value="2"/>
</dbReference>
<evidence type="ECO:0000256" key="3">
    <source>
        <dbReference type="ARBA" id="ARBA00022630"/>
    </source>
</evidence>
<evidence type="ECO:0000313" key="7">
    <source>
        <dbReference type="EMBL" id="UNI16994.1"/>
    </source>
</evidence>
<dbReference type="SUPFAM" id="SSF51905">
    <property type="entry name" value="FAD/NAD(P)-binding domain"/>
    <property type="match status" value="1"/>
</dbReference>
<dbReference type="PANTHER" id="PTHR43098:SF2">
    <property type="entry name" value="FAD-BINDING MONOOXYGENASE AUSB-RELATED"/>
    <property type="match status" value="1"/>
</dbReference>
<dbReference type="InterPro" id="IPR050775">
    <property type="entry name" value="FAD-binding_Monooxygenases"/>
</dbReference>
<dbReference type="PANTHER" id="PTHR43098">
    <property type="entry name" value="L-ORNITHINE N(5)-MONOOXYGENASE-RELATED"/>
    <property type="match status" value="1"/>
</dbReference>
<reference evidence="7" key="1">
    <citation type="submission" date="2021-11" db="EMBL/GenBank/DDBJ databases">
        <title>Purpureocillium_takamizusanense_genome.</title>
        <authorList>
            <person name="Nguyen N.-H."/>
        </authorList>
    </citation>
    <scope>NUCLEOTIDE SEQUENCE</scope>
    <source>
        <strain evidence="7">PT3</strain>
    </source>
</reference>
<evidence type="ECO:0000256" key="2">
    <source>
        <dbReference type="ARBA" id="ARBA00010139"/>
    </source>
</evidence>
<gene>
    <name evidence="7" type="ORF">JDV02_003376</name>
</gene>